<dbReference type="CDD" id="cd04370">
    <property type="entry name" value="BAH"/>
    <property type="match status" value="1"/>
</dbReference>
<dbReference type="Proteomes" id="UP000015100">
    <property type="component" value="Unassembled WGS sequence"/>
</dbReference>
<feature type="compositionally biased region" description="Basic residues" evidence="1">
    <location>
        <begin position="34"/>
        <end position="50"/>
    </location>
</feature>
<accession>S8BT77</accession>
<proteinExistence type="predicted"/>
<sequence>MAPKRRRAPTASATPNPEPTDEGFQAHEFEIKINRQHKAHPKPGRKRKHGQMSSSPEPKFELDLIKQLNIQPQALWNSLPSYNNFVVEPVIFKRARVLEIRASDPSHVYLRVAWFYWPDELPMGRKEYHGLDEIIESNHPDIIDAMSVEGLADVMEWDEKDEDAELSGNYYRQQLDYMTNQLSTPKPICICSRPHNPDGIILECSSCKTWLHDECITTDAVKRHNKRGFAKTEKSKSNPNIMSPKPLRKGPKKEPSIEPNIESSVAAVVFDGRLRIKEEPKGNDRDSDSGLDTNTIIDEEIRCLNCGEFIS</sequence>
<dbReference type="SUPFAM" id="SSF57903">
    <property type="entry name" value="FYVE/PHD zinc finger"/>
    <property type="match status" value="1"/>
</dbReference>
<dbReference type="EMBL" id="AQGS01000561">
    <property type="protein sequence ID" value="EPS38407.1"/>
    <property type="molecule type" value="Genomic_DNA"/>
</dbReference>
<dbReference type="Gene3D" id="3.30.40.10">
    <property type="entry name" value="Zinc/RING finger domain, C3HC4 (zinc finger)"/>
    <property type="match status" value="1"/>
</dbReference>
<evidence type="ECO:0000256" key="1">
    <source>
        <dbReference type="SAM" id="MobiDB-lite"/>
    </source>
</evidence>
<feature type="region of interest" description="Disordered" evidence="1">
    <location>
        <begin position="1"/>
        <end position="57"/>
    </location>
</feature>
<gene>
    <name evidence="3" type="ORF">H072_7852</name>
</gene>
<feature type="compositionally biased region" description="Basic and acidic residues" evidence="1">
    <location>
        <begin position="24"/>
        <end position="33"/>
    </location>
</feature>
<evidence type="ECO:0000313" key="4">
    <source>
        <dbReference type="Proteomes" id="UP000015100"/>
    </source>
</evidence>
<organism evidence="3 4">
    <name type="scientific">Dactylellina haptotyla (strain CBS 200.50)</name>
    <name type="common">Nematode-trapping fungus</name>
    <name type="synonym">Monacrosporium haptotylum</name>
    <dbReference type="NCBI Taxonomy" id="1284197"/>
    <lineage>
        <taxon>Eukaryota</taxon>
        <taxon>Fungi</taxon>
        <taxon>Dikarya</taxon>
        <taxon>Ascomycota</taxon>
        <taxon>Pezizomycotina</taxon>
        <taxon>Orbiliomycetes</taxon>
        <taxon>Orbiliales</taxon>
        <taxon>Orbiliaceae</taxon>
        <taxon>Dactylellina</taxon>
    </lineage>
</organism>
<dbReference type="InterPro" id="IPR001025">
    <property type="entry name" value="BAH_dom"/>
</dbReference>
<dbReference type="PROSITE" id="PS51038">
    <property type="entry name" value="BAH"/>
    <property type="match status" value="1"/>
</dbReference>
<dbReference type="Gene3D" id="2.30.30.490">
    <property type="match status" value="1"/>
</dbReference>
<feature type="domain" description="BAH" evidence="2">
    <location>
        <begin position="66"/>
        <end position="186"/>
    </location>
</feature>
<feature type="region of interest" description="Disordered" evidence="1">
    <location>
        <begin position="226"/>
        <end position="258"/>
    </location>
</feature>
<dbReference type="OMA" id="DECITTD"/>
<evidence type="ECO:0000259" key="2">
    <source>
        <dbReference type="PROSITE" id="PS51038"/>
    </source>
</evidence>
<dbReference type="STRING" id="1284197.S8BT77"/>
<dbReference type="PANTHER" id="PTHR46364">
    <property type="entry name" value="OS08G0421900 PROTEIN"/>
    <property type="match status" value="1"/>
</dbReference>
<dbReference type="OrthoDB" id="10259622at2759"/>
<dbReference type="HOGENOM" id="CLU_040680_0_0_1"/>
<dbReference type="InterPro" id="IPR043151">
    <property type="entry name" value="BAH_sf"/>
</dbReference>
<dbReference type="InterPro" id="IPR011011">
    <property type="entry name" value="Znf_FYVE_PHD"/>
</dbReference>
<dbReference type="GO" id="GO:0003682">
    <property type="term" value="F:chromatin binding"/>
    <property type="evidence" value="ECO:0007669"/>
    <property type="project" value="InterPro"/>
</dbReference>
<dbReference type="InterPro" id="IPR013083">
    <property type="entry name" value="Znf_RING/FYVE/PHD"/>
</dbReference>
<protein>
    <recommendedName>
        <fullName evidence="2">BAH domain-containing protein</fullName>
    </recommendedName>
</protein>
<dbReference type="eggNOG" id="ENOG502S1KY">
    <property type="taxonomic scope" value="Eukaryota"/>
</dbReference>
<evidence type="ECO:0000313" key="3">
    <source>
        <dbReference type="EMBL" id="EPS38407.1"/>
    </source>
</evidence>
<dbReference type="AlphaFoldDB" id="S8BT77"/>
<comment type="caution">
    <text evidence="3">The sequence shown here is derived from an EMBL/GenBank/DDBJ whole genome shotgun (WGS) entry which is preliminary data.</text>
</comment>
<name>S8BT77_DACHA</name>
<reference evidence="4" key="2">
    <citation type="submission" date="2013-04" db="EMBL/GenBank/DDBJ databases">
        <title>Genomic mechanisms accounting for the adaptation to parasitism in nematode-trapping fungi.</title>
        <authorList>
            <person name="Ahren D.G."/>
        </authorList>
    </citation>
    <scope>NUCLEOTIDE SEQUENCE [LARGE SCALE GENOMIC DNA]</scope>
    <source>
        <strain evidence="4">CBS 200.50</strain>
    </source>
</reference>
<reference evidence="3 4" key="1">
    <citation type="journal article" date="2013" name="PLoS Genet.">
        <title>Genomic mechanisms accounting for the adaptation to parasitism in nematode-trapping fungi.</title>
        <authorList>
            <person name="Meerupati T."/>
            <person name="Andersson K.M."/>
            <person name="Friman E."/>
            <person name="Kumar D."/>
            <person name="Tunlid A."/>
            <person name="Ahren D."/>
        </authorList>
    </citation>
    <scope>NUCLEOTIDE SEQUENCE [LARGE SCALE GENOMIC DNA]</scope>
    <source>
        <strain evidence="3 4">CBS 200.50</strain>
    </source>
</reference>
<keyword evidence="4" id="KW-1185">Reference proteome</keyword>